<dbReference type="AlphaFoldDB" id="A0A178IKC8"/>
<evidence type="ECO:0000313" key="3">
    <source>
        <dbReference type="Proteomes" id="UP000078486"/>
    </source>
</evidence>
<dbReference type="SUPFAM" id="SSF46955">
    <property type="entry name" value="Putative DNA-binding domain"/>
    <property type="match status" value="1"/>
</dbReference>
<comment type="caution">
    <text evidence="2">The sequence shown here is derived from an EMBL/GenBank/DDBJ whole genome shotgun (WGS) entry which is preliminary data.</text>
</comment>
<dbReference type="Proteomes" id="UP000078486">
    <property type="component" value="Unassembled WGS sequence"/>
</dbReference>
<evidence type="ECO:0000256" key="1">
    <source>
        <dbReference type="SAM" id="MobiDB-lite"/>
    </source>
</evidence>
<feature type="compositionally biased region" description="Basic residues" evidence="1">
    <location>
        <begin position="96"/>
        <end position="105"/>
    </location>
</feature>
<dbReference type="EMBL" id="LRRQ01000060">
    <property type="protein sequence ID" value="OAM90343.1"/>
    <property type="molecule type" value="Genomic_DNA"/>
</dbReference>
<dbReference type="InterPro" id="IPR009061">
    <property type="entry name" value="DNA-bd_dom_put_sf"/>
</dbReference>
<reference evidence="2 3" key="1">
    <citation type="submission" date="2016-01" db="EMBL/GenBank/DDBJ databases">
        <title>High potential of lignocellulose degradation of a new Verrucomicrobia species.</title>
        <authorList>
            <person name="Wang Y."/>
            <person name="Shi Y."/>
            <person name="Qiu Z."/>
            <person name="Liu S."/>
            <person name="Yang H."/>
        </authorList>
    </citation>
    <scope>NUCLEOTIDE SEQUENCE [LARGE SCALE GENOMIC DNA]</scope>
    <source>
        <strain evidence="2 3">TSB47</strain>
    </source>
</reference>
<sequence>MNKNQRHVIRILAKSYQLNPTSISQLLTKSQMTQQDVADFCGTTWITVRDWKRKGYLKPSMRREDGADLFSLESLQLILKNAIGSGLAPGLLSIKRRGPAKKRKTAPVPTTPETAEDYGF</sequence>
<accession>A0A178IKC8</accession>
<dbReference type="Gene3D" id="1.10.1660.10">
    <property type="match status" value="1"/>
</dbReference>
<feature type="region of interest" description="Disordered" evidence="1">
    <location>
        <begin position="96"/>
        <end position="120"/>
    </location>
</feature>
<dbReference type="RefSeq" id="WP_068768366.1">
    <property type="nucleotide sequence ID" value="NZ_CP109796.1"/>
</dbReference>
<keyword evidence="3" id="KW-1185">Reference proteome</keyword>
<organism evidence="2 3">
    <name type="scientific">Termitidicoccus mucosus</name>
    <dbReference type="NCBI Taxonomy" id="1184151"/>
    <lineage>
        <taxon>Bacteria</taxon>
        <taxon>Pseudomonadati</taxon>
        <taxon>Verrucomicrobiota</taxon>
        <taxon>Opitutia</taxon>
        <taxon>Opitutales</taxon>
        <taxon>Opitutaceae</taxon>
        <taxon>Termitidicoccus</taxon>
    </lineage>
</organism>
<evidence type="ECO:0000313" key="2">
    <source>
        <dbReference type="EMBL" id="OAM90343.1"/>
    </source>
</evidence>
<gene>
    <name evidence="2" type="ORF">AW736_00570</name>
</gene>
<protein>
    <submittedName>
        <fullName evidence="2">Uncharacterized protein</fullName>
    </submittedName>
</protein>
<name>A0A178IKC8_9BACT</name>
<proteinExistence type="predicted"/>